<organism evidence="2 3">
    <name type="scientific">Halalkalibacter alkalisediminis</name>
    <dbReference type="NCBI Taxonomy" id="935616"/>
    <lineage>
        <taxon>Bacteria</taxon>
        <taxon>Bacillati</taxon>
        <taxon>Bacillota</taxon>
        <taxon>Bacilli</taxon>
        <taxon>Bacillales</taxon>
        <taxon>Bacillaceae</taxon>
        <taxon>Halalkalibacter</taxon>
    </lineage>
</organism>
<dbReference type="PANTHER" id="PTHR38457:SF1">
    <property type="entry name" value="REGULATOR ABRB-RELATED"/>
    <property type="match status" value="1"/>
</dbReference>
<dbReference type="InterPro" id="IPR017516">
    <property type="entry name" value="AbrB_dup"/>
</dbReference>
<feature type="transmembrane region" description="Helical" evidence="1">
    <location>
        <begin position="75"/>
        <end position="96"/>
    </location>
</feature>
<keyword evidence="3" id="KW-1185">Reference proteome</keyword>
<dbReference type="PIRSF" id="PIRSF038991">
    <property type="entry name" value="Protein_AbrB"/>
    <property type="match status" value="1"/>
</dbReference>
<dbReference type="PANTHER" id="PTHR38457">
    <property type="entry name" value="REGULATOR ABRB-RELATED"/>
    <property type="match status" value="1"/>
</dbReference>
<accession>A0ABV6NH06</accession>
<dbReference type="InterPro" id="IPR007820">
    <property type="entry name" value="AbrB_fam"/>
</dbReference>
<feature type="transmembrane region" description="Helical" evidence="1">
    <location>
        <begin position="176"/>
        <end position="194"/>
    </location>
</feature>
<dbReference type="NCBIfam" id="TIGR03082">
    <property type="entry name" value="Gneg_AbrB_dup"/>
    <property type="match status" value="2"/>
</dbReference>
<feature type="transmembrane region" description="Helical" evidence="1">
    <location>
        <begin position="224"/>
        <end position="243"/>
    </location>
</feature>
<feature type="transmembrane region" description="Helical" evidence="1">
    <location>
        <begin position="145"/>
        <end position="164"/>
    </location>
</feature>
<evidence type="ECO:0000313" key="3">
    <source>
        <dbReference type="Proteomes" id="UP001589833"/>
    </source>
</evidence>
<proteinExistence type="predicted"/>
<sequence length="344" mass="37257">MIKKSIYILLAVLSGGLFSWLNVPAGWLLGSMFAEMISSFFIIKIYLPNKLFKIALALIGANIGLMLRPEQFLNYQALLFPFLLTLLITIIGGVLLGKFLKHFSNLNSNTAFFCCLPGGASEVIALSHKYGANEQIVAAFHTTRITLFVLVIPLVVGLNAPFIHTNASNGFPLTQALWAILTLLAIMLATLFLSQRLQFPGSSLLFAIGLGFLAYLLFPTIEVPVVVTGVAQAIMGAIIGIRFDKESLLQLKSIGAISAVTLFIYFIVSLGLATIFFVLTPIDWFTSLLGIVPAGAAEMASTAATLKMDAAMVATFQMARVLALLILLPFLIRMFAKSTNTEVQ</sequence>
<feature type="transmembrane region" description="Helical" evidence="1">
    <location>
        <begin position="201"/>
        <end position="218"/>
    </location>
</feature>
<gene>
    <name evidence="2" type="ORF">ACFFH4_13450</name>
</gene>
<feature type="transmembrane region" description="Helical" evidence="1">
    <location>
        <begin position="318"/>
        <end position="336"/>
    </location>
</feature>
<dbReference type="RefSeq" id="WP_273840560.1">
    <property type="nucleotide sequence ID" value="NZ_JAQQWT010000002.1"/>
</dbReference>
<reference evidence="2 3" key="1">
    <citation type="submission" date="2024-09" db="EMBL/GenBank/DDBJ databases">
        <authorList>
            <person name="Sun Q."/>
            <person name="Mori K."/>
        </authorList>
    </citation>
    <scope>NUCLEOTIDE SEQUENCE [LARGE SCALE GENOMIC DNA]</scope>
    <source>
        <strain evidence="2 3">NCAIM B.02301</strain>
    </source>
</reference>
<feature type="transmembrane region" description="Helical" evidence="1">
    <location>
        <begin position="255"/>
        <end position="278"/>
    </location>
</feature>
<name>A0ABV6NH06_9BACI</name>
<keyword evidence="1" id="KW-0472">Membrane</keyword>
<keyword evidence="1" id="KW-0812">Transmembrane</keyword>
<protein>
    <submittedName>
        <fullName evidence="2">AbrB family transcriptional regulator</fullName>
    </submittedName>
</protein>
<keyword evidence="1" id="KW-1133">Transmembrane helix</keyword>
<evidence type="ECO:0000256" key="1">
    <source>
        <dbReference type="SAM" id="Phobius"/>
    </source>
</evidence>
<evidence type="ECO:0000313" key="2">
    <source>
        <dbReference type="EMBL" id="MFC0560053.1"/>
    </source>
</evidence>
<dbReference type="EMBL" id="JBHLTR010000017">
    <property type="protein sequence ID" value="MFC0560053.1"/>
    <property type="molecule type" value="Genomic_DNA"/>
</dbReference>
<comment type="caution">
    <text evidence="2">The sequence shown here is derived from an EMBL/GenBank/DDBJ whole genome shotgun (WGS) entry which is preliminary data.</text>
</comment>
<dbReference type="Proteomes" id="UP001589833">
    <property type="component" value="Unassembled WGS sequence"/>
</dbReference>
<feature type="transmembrane region" description="Helical" evidence="1">
    <location>
        <begin position="6"/>
        <end position="30"/>
    </location>
</feature>
<dbReference type="Pfam" id="PF05145">
    <property type="entry name" value="AbrB"/>
    <property type="match status" value="1"/>
</dbReference>